<feature type="domain" description="Protein kinase" evidence="1">
    <location>
        <begin position="1"/>
        <end position="366"/>
    </location>
</feature>
<dbReference type="GO" id="GO:0004674">
    <property type="term" value="F:protein serine/threonine kinase activity"/>
    <property type="evidence" value="ECO:0007669"/>
    <property type="project" value="TreeGrafter"/>
</dbReference>
<evidence type="ECO:0000313" key="2">
    <source>
        <dbReference type="EMBL" id="RDH17649.1"/>
    </source>
</evidence>
<evidence type="ECO:0000313" key="3">
    <source>
        <dbReference type="Proteomes" id="UP000253845"/>
    </source>
</evidence>
<dbReference type="AlphaFoldDB" id="A0A370BVT3"/>
<dbReference type="GO" id="GO:0005634">
    <property type="term" value="C:nucleus"/>
    <property type="evidence" value="ECO:0007669"/>
    <property type="project" value="TreeGrafter"/>
</dbReference>
<dbReference type="EMBL" id="KZ851929">
    <property type="protein sequence ID" value="RDH17649.1"/>
    <property type="molecule type" value="Genomic_DNA"/>
</dbReference>
<dbReference type="GO" id="GO:0005524">
    <property type="term" value="F:ATP binding"/>
    <property type="evidence" value="ECO:0007669"/>
    <property type="project" value="InterPro"/>
</dbReference>
<keyword evidence="2" id="KW-0418">Kinase</keyword>
<dbReference type="Gene3D" id="1.10.510.10">
    <property type="entry name" value="Transferase(Phosphotransferase) domain 1"/>
    <property type="match status" value="1"/>
</dbReference>
<proteinExistence type="predicted"/>
<dbReference type="Pfam" id="PF00069">
    <property type="entry name" value="Pkinase"/>
    <property type="match status" value="1"/>
</dbReference>
<accession>A0A370BVT3</accession>
<gene>
    <name evidence="2" type="ORF">M747DRAFT_284773</name>
</gene>
<dbReference type="PANTHER" id="PTHR44167">
    <property type="entry name" value="OVARIAN-SPECIFIC SERINE/THREONINE-PROTEIN KINASE LOK-RELATED"/>
    <property type="match status" value="1"/>
</dbReference>
<reference evidence="2 3" key="1">
    <citation type="submission" date="2018-07" db="EMBL/GenBank/DDBJ databases">
        <title>Section-level genome sequencing of Aspergillus section Nigri to investigate inter- and intra-species variation.</title>
        <authorList>
            <consortium name="DOE Joint Genome Institute"/>
            <person name="Vesth T.C."/>
            <person name="Nybo J.L."/>
            <person name="Theobald S."/>
            <person name="Frisvad J.C."/>
            <person name="Larsen T.O."/>
            <person name="Nielsen K.F."/>
            <person name="Hoof J.B."/>
            <person name="Brandl J."/>
            <person name="Salamov A."/>
            <person name="Riley R."/>
            <person name="Gladden J.M."/>
            <person name="Phatale P."/>
            <person name="Nielsen M.T."/>
            <person name="Lyhne E.K."/>
            <person name="Kogle M.E."/>
            <person name="Strasser K."/>
            <person name="McDonnell E."/>
            <person name="Barry K."/>
            <person name="Clum A."/>
            <person name="Chen C."/>
            <person name="Nolan M."/>
            <person name="Sandor L."/>
            <person name="Kuo A."/>
            <person name="Lipzen A."/>
            <person name="Hainaut M."/>
            <person name="Drula E."/>
            <person name="Tsang A."/>
            <person name="Magnuson J.K."/>
            <person name="Henrissat B."/>
            <person name="Wiebenga A."/>
            <person name="Simmons B.A."/>
            <person name="Makela M.R."/>
            <person name="De vries R.P."/>
            <person name="Grigoriev I.V."/>
            <person name="Mortensen U.H."/>
            <person name="Baker S.E."/>
            <person name="Andersen M.R."/>
        </authorList>
    </citation>
    <scope>NUCLEOTIDE SEQUENCE [LARGE SCALE GENOMIC DNA]</scope>
    <source>
        <strain evidence="2 3">ATCC 13496</strain>
    </source>
</reference>
<organism evidence="2 3">
    <name type="scientific">Aspergillus niger ATCC 13496</name>
    <dbReference type="NCBI Taxonomy" id="1353008"/>
    <lineage>
        <taxon>Eukaryota</taxon>
        <taxon>Fungi</taxon>
        <taxon>Dikarya</taxon>
        <taxon>Ascomycota</taxon>
        <taxon>Pezizomycotina</taxon>
        <taxon>Eurotiomycetes</taxon>
        <taxon>Eurotiomycetidae</taxon>
        <taxon>Eurotiales</taxon>
        <taxon>Aspergillaceae</taxon>
        <taxon>Aspergillus</taxon>
        <taxon>Aspergillus subgen. Circumdati</taxon>
    </lineage>
</organism>
<dbReference type="Proteomes" id="UP000253845">
    <property type="component" value="Unassembled WGS sequence"/>
</dbReference>
<dbReference type="SMART" id="SM00220">
    <property type="entry name" value="S_TKc"/>
    <property type="match status" value="1"/>
</dbReference>
<keyword evidence="2" id="KW-0808">Transferase</keyword>
<sequence length="367" mass="42271">MISSGVHASIRHLLPMRWSFLSRPSCSVTRKSCLQYGPTHRDMMSTLTKSRQIPLTQGTSVKSDLEQPYRIEELLTHGGESGLHVYRASAQGKQYIMENTIPGDFQHQVNLQKQLSLCPNIRTAVDSVRETEVFFYPFLDGDLLRFSQRNLSKETRKSILRSALQGLVEMHAKDMVHNDIKPNNILIDYTEPAVEDQETTLIKEVQISDLEDTVIVPPGKWLRGPLCGNAIWRSAESWARSRLNQASDVFSFALVMVYVMANEMVLRVPDEQLNAEDSWRHVLRLHLSYFADIEGVERFLEHIGEQNPFFERILELINTFGPGNPRQPVEHWDFLEPELKDLVAKMTYLDPRGRITSKEALEHPWFR</sequence>
<dbReference type="PANTHER" id="PTHR44167:SF24">
    <property type="entry name" value="SERINE_THREONINE-PROTEIN KINASE CHK2"/>
    <property type="match status" value="1"/>
</dbReference>
<dbReference type="InterPro" id="IPR008271">
    <property type="entry name" value="Ser/Thr_kinase_AS"/>
</dbReference>
<dbReference type="PROSITE" id="PS50011">
    <property type="entry name" value="PROTEIN_KINASE_DOM"/>
    <property type="match status" value="1"/>
</dbReference>
<dbReference type="PROSITE" id="PS00108">
    <property type="entry name" value="PROTEIN_KINASE_ST"/>
    <property type="match status" value="1"/>
</dbReference>
<dbReference type="InterPro" id="IPR011009">
    <property type="entry name" value="Kinase-like_dom_sf"/>
</dbReference>
<dbReference type="VEuPathDB" id="FungiDB:M747DRAFT_284773"/>
<dbReference type="GO" id="GO:0044773">
    <property type="term" value="P:mitotic DNA damage checkpoint signaling"/>
    <property type="evidence" value="ECO:0007669"/>
    <property type="project" value="TreeGrafter"/>
</dbReference>
<evidence type="ECO:0000259" key="1">
    <source>
        <dbReference type="PROSITE" id="PS50011"/>
    </source>
</evidence>
<dbReference type="InterPro" id="IPR000719">
    <property type="entry name" value="Prot_kinase_dom"/>
</dbReference>
<dbReference type="SUPFAM" id="SSF56112">
    <property type="entry name" value="Protein kinase-like (PK-like)"/>
    <property type="match status" value="1"/>
</dbReference>
<name>A0A370BVT3_ASPNG</name>
<feature type="non-terminal residue" evidence="2">
    <location>
        <position position="1"/>
    </location>
</feature>
<protein>
    <submittedName>
        <fullName evidence="2">Kinase-like protein</fullName>
    </submittedName>
</protein>